<reference evidence="2 3" key="1">
    <citation type="journal article" date="2010" name="J. Bacteriol.">
        <title>Genome sequence of the oligotrophic marine Gammaproteobacterium HTCC2143, isolated from the Oregon Coast.</title>
        <authorList>
            <person name="Oh H.M."/>
            <person name="Kang I."/>
            <person name="Ferriera S."/>
            <person name="Giovannoni S.J."/>
            <person name="Cho J.C."/>
        </authorList>
    </citation>
    <scope>NUCLEOTIDE SEQUENCE [LARGE SCALE GENOMIC DNA]</scope>
    <source>
        <strain evidence="2 3">HTCC2143</strain>
    </source>
</reference>
<dbReference type="InterPro" id="IPR032165">
    <property type="entry name" value="DUF5001"/>
</dbReference>
<dbReference type="AlphaFoldDB" id="A0YDM4"/>
<dbReference type="PANTHER" id="PTHR42924">
    <property type="entry name" value="EXONUCLEASE"/>
    <property type="match status" value="1"/>
</dbReference>
<dbReference type="InterPro" id="IPR003141">
    <property type="entry name" value="Pol/His_phosphatase_N"/>
</dbReference>
<name>A0YDM4_9GAMM</name>
<dbReference type="GO" id="GO:0004534">
    <property type="term" value="F:5'-3' RNA exonuclease activity"/>
    <property type="evidence" value="ECO:0007669"/>
    <property type="project" value="TreeGrafter"/>
</dbReference>
<protein>
    <recommendedName>
        <fullName evidence="1">Polymerase/histidinol phosphatase N-terminal domain-containing protein</fullName>
    </recommendedName>
</protein>
<dbReference type="EMBL" id="AAVT01000005">
    <property type="protein sequence ID" value="EAW30908.1"/>
    <property type="molecule type" value="Genomic_DNA"/>
</dbReference>
<accession>A0YDM4</accession>
<dbReference type="InterPro" id="IPR016195">
    <property type="entry name" value="Pol/histidinol_Pase-like"/>
</dbReference>
<evidence type="ECO:0000313" key="3">
    <source>
        <dbReference type="Proteomes" id="UP000004931"/>
    </source>
</evidence>
<comment type="caution">
    <text evidence="2">The sequence shown here is derived from an EMBL/GenBank/DDBJ whole genome shotgun (WGS) entry which is preliminary data.</text>
</comment>
<dbReference type="Gene3D" id="3.20.20.140">
    <property type="entry name" value="Metal-dependent hydrolases"/>
    <property type="match status" value="1"/>
</dbReference>
<organism evidence="2 3">
    <name type="scientific">marine gamma proteobacterium HTCC2143</name>
    <dbReference type="NCBI Taxonomy" id="247633"/>
    <lineage>
        <taxon>Bacteria</taxon>
        <taxon>Pseudomonadati</taxon>
        <taxon>Pseudomonadota</taxon>
        <taxon>Gammaproteobacteria</taxon>
        <taxon>Cellvibrionales</taxon>
        <taxon>Spongiibacteraceae</taxon>
        <taxon>BD1-7 clade</taxon>
    </lineage>
</organism>
<dbReference type="InterPro" id="IPR052018">
    <property type="entry name" value="PHP_domain"/>
</dbReference>
<dbReference type="Proteomes" id="UP000004931">
    <property type="component" value="Unassembled WGS sequence"/>
</dbReference>
<keyword evidence="3" id="KW-1185">Reference proteome</keyword>
<dbReference type="Pfam" id="PF16392">
    <property type="entry name" value="DUF5001"/>
    <property type="match status" value="1"/>
</dbReference>
<gene>
    <name evidence="2" type="ORF">GP2143_09937</name>
</gene>
<feature type="domain" description="Polymerase/histidinol phosphatase N-terminal" evidence="1">
    <location>
        <begin position="73"/>
        <end position="151"/>
    </location>
</feature>
<proteinExistence type="predicted"/>
<evidence type="ECO:0000313" key="2">
    <source>
        <dbReference type="EMBL" id="EAW30908.1"/>
    </source>
</evidence>
<dbReference type="CDD" id="cd12112">
    <property type="entry name" value="PHP_HisPPase_Chlorobi_like"/>
    <property type="match status" value="1"/>
</dbReference>
<sequence length="425" mass="47699">MLTINRSTTAIFDRYLNKSVSAVRIIARTILCLIMTGQANPILAHEDAAVPASVNEQRLIQFPDTANYKTLVLDPHTHSSFSDGHVWPRIRVEEALRDGLDAIAITEHLEWQPHMADLPHPDRNRAYQIAREANGDNPLMIIAGSEITRETPSGHINALFITDANKMLLPIAAPEPFDPIEYYRRMHQFPEQDAVDAAVEQEAFLFWNHPWWHTDYVADIPIIPEFHRKNAANGKIQGIEIANGFNYSEQAFQMALDLDLAVIGASDVHELIDWDYKPHEGGHRPVTLVLAENATADSLREALFEHRTLVWFNNLLLGRDAEMQELLTAALTVTAANYSGEKNLLNFDIENSSDVDFQLYNNSPFTFSKNPNQVTIKQHAKTTLVLRTPTRLSAIDLPFSVLNALIAPGQPAQLTLSAHSIDIIE</sequence>
<dbReference type="GO" id="GO:0035312">
    <property type="term" value="F:5'-3' DNA exonuclease activity"/>
    <property type="evidence" value="ECO:0007669"/>
    <property type="project" value="TreeGrafter"/>
</dbReference>
<evidence type="ECO:0000259" key="1">
    <source>
        <dbReference type="SMART" id="SM00481"/>
    </source>
</evidence>
<dbReference type="STRING" id="247633.GP2143_09937"/>
<dbReference type="SUPFAM" id="SSF89550">
    <property type="entry name" value="PHP domain-like"/>
    <property type="match status" value="1"/>
</dbReference>
<dbReference type="PANTHER" id="PTHR42924:SF3">
    <property type="entry name" value="POLYMERASE_HISTIDINOL PHOSPHATASE N-TERMINAL DOMAIN-CONTAINING PROTEIN"/>
    <property type="match status" value="1"/>
</dbReference>
<dbReference type="eggNOG" id="COG0613">
    <property type="taxonomic scope" value="Bacteria"/>
</dbReference>
<dbReference type="SMART" id="SM00481">
    <property type="entry name" value="POLIIIAc"/>
    <property type="match status" value="1"/>
</dbReference>